<protein>
    <recommendedName>
        <fullName evidence="3">CBS domain-containing protein</fullName>
    </recommendedName>
</protein>
<dbReference type="PROSITE" id="PS51371">
    <property type="entry name" value="CBS"/>
    <property type="match status" value="2"/>
</dbReference>
<evidence type="ECO:0000259" key="3">
    <source>
        <dbReference type="PROSITE" id="PS51371"/>
    </source>
</evidence>
<dbReference type="SMART" id="SM00116">
    <property type="entry name" value="CBS"/>
    <property type="match status" value="2"/>
</dbReference>
<dbReference type="PANTHER" id="PTHR43080">
    <property type="entry name" value="CBS DOMAIN-CONTAINING PROTEIN CBSX3, MITOCHONDRIAL"/>
    <property type="match status" value="1"/>
</dbReference>
<dbReference type="Proteomes" id="UP001162891">
    <property type="component" value="Chromosome"/>
</dbReference>
<reference evidence="5" key="1">
    <citation type="journal article" date="2022" name="Int. J. Syst. Evol. Microbiol.">
        <title>Anaeromyxobacter oryzae sp. nov., Anaeromyxobacter diazotrophicus sp. nov. and Anaeromyxobacter paludicola sp. nov., isolated from paddy soils.</title>
        <authorList>
            <person name="Itoh H."/>
            <person name="Xu Z."/>
            <person name="Mise K."/>
            <person name="Masuda Y."/>
            <person name="Ushijima N."/>
            <person name="Hayakawa C."/>
            <person name="Shiratori Y."/>
            <person name="Senoo K."/>
        </authorList>
    </citation>
    <scope>NUCLEOTIDE SEQUENCE [LARGE SCALE GENOMIC DNA]</scope>
    <source>
        <strain evidence="5">Red232</strain>
    </source>
</reference>
<keyword evidence="5" id="KW-1185">Reference proteome</keyword>
<organism evidence="4 5">
    <name type="scientific">Anaeromyxobacter oryzae</name>
    <dbReference type="NCBI Taxonomy" id="2918170"/>
    <lineage>
        <taxon>Bacteria</taxon>
        <taxon>Pseudomonadati</taxon>
        <taxon>Myxococcota</taxon>
        <taxon>Myxococcia</taxon>
        <taxon>Myxococcales</taxon>
        <taxon>Cystobacterineae</taxon>
        <taxon>Anaeromyxobacteraceae</taxon>
        <taxon>Anaeromyxobacter</taxon>
    </lineage>
</organism>
<dbReference type="Pfam" id="PF00571">
    <property type="entry name" value="CBS"/>
    <property type="match status" value="2"/>
</dbReference>
<keyword evidence="1 2" id="KW-0129">CBS domain</keyword>
<name>A0ABN6MVV1_9BACT</name>
<proteinExistence type="predicted"/>
<feature type="domain" description="CBS" evidence="3">
    <location>
        <begin position="40"/>
        <end position="101"/>
    </location>
</feature>
<gene>
    <name evidence="4" type="ORF">AMOR_34010</name>
</gene>
<feature type="domain" description="CBS" evidence="3">
    <location>
        <begin position="108"/>
        <end position="164"/>
    </location>
</feature>
<dbReference type="InterPro" id="IPR051257">
    <property type="entry name" value="Diverse_CBS-Domain"/>
</dbReference>
<evidence type="ECO:0000313" key="4">
    <source>
        <dbReference type="EMBL" id="BDG04405.1"/>
    </source>
</evidence>
<dbReference type="PANTHER" id="PTHR43080:SF2">
    <property type="entry name" value="CBS DOMAIN-CONTAINING PROTEIN"/>
    <property type="match status" value="1"/>
</dbReference>
<accession>A0ABN6MVV1</accession>
<dbReference type="InterPro" id="IPR000644">
    <property type="entry name" value="CBS_dom"/>
</dbReference>
<evidence type="ECO:0000256" key="2">
    <source>
        <dbReference type="PROSITE-ProRule" id="PRU00703"/>
    </source>
</evidence>
<evidence type="ECO:0000313" key="5">
    <source>
        <dbReference type="Proteomes" id="UP001162891"/>
    </source>
</evidence>
<dbReference type="SUPFAM" id="SSF54631">
    <property type="entry name" value="CBS-domain pair"/>
    <property type="match status" value="1"/>
</dbReference>
<dbReference type="EMBL" id="AP025591">
    <property type="protein sequence ID" value="BDG04405.1"/>
    <property type="molecule type" value="Genomic_DNA"/>
</dbReference>
<dbReference type="Gene3D" id="3.10.580.10">
    <property type="entry name" value="CBS-domain"/>
    <property type="match status" value="1"/>
</dbReference>
<sequence length="184" mass="20029">MVVAKDAEELEALEGDEGEPRVGRGRDVGREILETAIAEVKRTSAVVVAPDVPVAKVITLMQKKKVSAVVVVEKKRTKRVVGIFTERDLVNRALPVKGWAKAPVSKFMTPDPETLRPRDSVAYALNKMSVGRFRHVPLVDDAGKAAGMISIRDIADLIVELCPEEILNLPPEPQLAVHPTPDGD</sequence>
<dbReference type="RefSeq" id="WP_248352768.1">
    <property type="nucleotide sequence ID" value="NZ_AP025591.1"/>
</dbReference>
<evidence type="ECO:0000256" key="1">
    <source>
        <dbReference type="ARBA" id="ARBA00023122"/>
    </source>
</evidence>
<dbReference type="InterPro" id="IPR046342">
    <property type="entry name" value="CBS_dom_sf"/>
</dbReference>